<keyword evidence="3" id="KW-1185">Reference proteome</keyword>
<dbReference type="Proteomes" id="UP000019132">
    <property type="component" value="Unassembled WGS sequence"/>
</dbReference>
<sequence length="413" mass="45865">MKHATAKTNPRDAVPVLDLSPSEATSIGEQVDRIALDTIAAFDAFVESNRQFPKNTWKLVKTRGELCAYRTRRHRSSPESQLRATAPRDGRHMCETSETHISSSSSSDDMAQTVVMEERKQKTPPLVVVSGIVPGTLEDVMYGNVSDSDATWRLRSHYLKDAHHDCKMLATIRRPSAQDPFRFLALRWSLKKFPVFMKMRDVVYAESSGVVRDSVTNQITAGYNIMHSIELPGRIPDLAPDFDILRFSMSLCFVARAYDARSTEIYCRAVCLPGPNAPESISTLIYAENLLNSVNGVSCAVAKKLVWLSQERERQRFQYTKRTLATATHCQGCLRGLKLVGGLSRSAAVCQCCRRIVCGKCHREKKVVVDVDPQTHGVVAKALVFCLQCVAEATEMSAMTIVNGSEPAMSLDT</sequence>
<dbReference type="VEuPathDB" id="FungiDB:PYU1_G003530"/>
<name>K3WEZ9_GLOUD</name>
<dbReference type="EMBL" id="GL376638">
    <property type="status" value="NOT_ANNOTATED_CDS"/>
    <property type="molecule type" value="Genomic_DNA"/>
</dbReference>
<dbReference type="InterPro" id="IPR052727">
    <property type="entry name" value="Rab4/Rab5_effector"/>
</dbReference>
<evidence type="ECO:0000313" key="3">
    <source>
        <dbReference type="Proteomes" id="UP000019132"/>
    </source>
</evidence>
<feature type="region of interest" description="Disordered" evidence="1">
    <location>
        <begin position="71"/>
        <end position="90"/>
    </location>
</feature>
<dbReference type="Gene3D" id="3.30.530.20">
    <property type="match status" value="1"/>
</dbReference>
<dbReference type="PANTHER" id="PTHR13510">
    <property type="entry name" value="FYVE-FINGER-CONTAINING RAB5 EFFECTOR PROTEIN RABENOSYN-5-RELATED"/>
    <property type="match status" value="1"/>
</dbReference>
<accession>K3WEZ9</accession>
<evidence type="ECO:0000256" key="1">
    <source>
        <dbReference type="SAM" id="MobiDB-lite"/>
    </source>
</evidence>
<proteinExistence type="predicted"/>
<protein>
    <recommendedName>
        <fullName evidence="4">FYVE-type domain-containing protein</fullName>
    </recommendedName>
</protein>
<evidence type="ECO:0008006" key="4">
    <source>
        <dbReference type="Google" id="ProtNLM"/>
    </source>
</evidence>
<dbReference type="EnsemblProtists" id="PYU1_T003540">
    <property type="protein sequence ID" value="PYU1_T003540"/>
    <property type="gene ID" value="PYU1_G003530"/>
</dbReference>
<evidence type="ECO:0000313" key="2">
    <source>
        <dbReference type="EnsemblProtists" id="PYU1_T003540"/>
    </source>
</evidence>
<dbReference type="PANTHER" id="PTHR13510:SF44">
    <property type="entry name" value="RABENOSYN-5"/>
    <property type="match status" value="1"/>
</dbReference>
<reference evidence="2" key="3">
    <citation type="submission" date="2015-02" db="UniProtKB">
        <authorList>
            <consortium name="EnsemblProtists"/>
        </authorList>
    </citation>
    <scope>IDENTIFICATION</scope>
    <source>
        <strain evidence="2">DAOM BR144</strain>
    </source>
</reference>
<dbReference type="InParanoid" id="K3WEZ9"/>
<dbReference type="HOGENOM" id="CLU_015303_8_1_1"/>
<organism evidence="2 3">
    <name type="scientific">Globisporangium ultimum (strain ATCC 200006 / CBS 805.95 / DAOM BR144)</name>
    <name type="common">Pythium ultimum</name>
    <dbReference type="NCBI Taxonomy" id="431595"/>
    <lineage>
        <taxon>Eukaryota</taxon>
        <taxon>Sar</taxon>
        <taxon>Stramenopiles</taxon>
        <taxon>Oomycota</taxon>
        <taxon>Peronosporomycetes</taxon>
        <taxon>Pythiales</taxon>
        <taxon>Pythiaceae</taxon>
        <taxon>Globisporangium</taxon>
    </lineage>
</organism>
<dbReference type="eggNOG" id="ENOG502SHTS">
    <property type="taxonomic scope" value="Eukaryota"/>
</dbReference>
<dbReference type="AlphaFoldDB" id="K3WEZ9"/>
<reference evidence="3" key="1">
    <citation type="journal article" date="2010" name="Genome Biol.">
        <title>Genome sequence of the necrotrophic plant pathogen Pythium ultimum reveals original pathogenicity mechanisms and effector repertoire.</title>
        <authorList>
            <person name="Levesque C.A."/>
            <person name="Brouwer H."/>
            <person name="Cano L."/>
            <person name="Hamilton J.P."/>
            <person name="Holt C."/>
            <person name="Huitema E."/>
            <person name="Raffaele S."/>
            <person name="Robideau G.P."/>
            <person name="Thines M."/>
            <person name="Win J."/>
            <person name="Zerillo M.M."/>
            <person name="Beakes G.W."/>
            <person name="Boore J.L."/>
            <person name="Busam D."/>
            <person name="Dumas B."/>
            <person name="Ferriera S."/>
            <person name="Fuerstenberg S.I."/>
            <person name="Gachon C.M."/>
            <person name="Gaulin E."/>
            <person name="Govers F."/>
            <person name="Grenville-Briggs L."/>
            <person name="Horner N."/>
            <person name="Hostetler J."/>
            <person name="Jiang R.H."/>
            <person name="Johnson J."/>
            <person name="Krajaejun T."/>
            <person name="Lin H."/>
            <person name="Meijer H.J."/>
            <person name="Moore B."/>
            <person name="Morris P."/>
            <person name="Phuntmart V."/>
            <person name="Puiu D."/>
            <person name="Shetty J."/>
            <person name="Stajich J.E."/>
            <person name="Tripathy S."/>
            <person name="Wawra S."/>
            <person name="van West P."/>
            <person name="Whitty B.R."/>
            <person name="Coutinho P.M."/>
            <person name="Henrissat B."/>
            <person name="Martin F."/>
            <person name="Thomas P.D."/>
            <person name="Tyler B.M."/>
            <person name="De Vries R.P."/>
            <person name="Kamoun S."/>
            <person name="Yandell M."/>
            <person name="Tisserat N."/>
            <person name="Buell C.R."/>
        </authorList>
    </citation>
    <scope>NUCLEOTIDE SEQUENCE</scope>
    <source>
        <strain evidence="3">DAOM:BR144</strain>
    </source>
</reference>
<dbReference type="InterPro" id="IPR023393">
    <property type="entry name" value="START-like_dom_sf"/>
</dbReference>
<reference evidence="3" key="2">
    <citation type="submission" date="2010-04" db="EMBL/GenBank/DDBJ databases">
        <authorList>
            <person name="Buell R."/>
            <person name="Hamilton J."/>
            <person name="Hostetler J."/>
        </authorList>
    </citation>
    <scope>NUCLEOTIDE SEQUENCE [LARGE SCALE GENOMIC DNA]</scope>
    <source>
        <strain evidence="3">DAOM:BR144</strain>
    </source>
</reference>